<feature type="region of interest" description="Disordered" evidence="1">
    <location>
        <begin position="1"/>
        <end position="82"/>
    </location>
</feature>
<protein>
    <submittedName>
        <fullName evidence="3">Uncharacterized protein</fullName>
    </submittedName>
</protein>
<dbReference type="InterPro" id="IPR000718">
    <property type="entry name" value="Peptidase_M13"/>
</dbReference>
<dbReference type="VEuPathDB" id="VectorBase:LOC119165292"/>
<evidence type="ECO:0000256" key="1">
    <source>
        <dbReference type="SAM" id="MobiDB-lite"/>
    </source>
</evidence>
<feature type="region of interest" description="Disordered" evidence="1">
    <location>
        <begin position="100"/>
        <end position="170"/>
    </location>
</feature>
<dbReference type="VEuPathDB" id="VectorBase:LOC119167192"/>
<accession>A0A9J6CYE4</accession>
<dbReference type="GO" id="GO:0006508">
    <property type="term" value="P:proteolysis"/>
    <property type="evidence" value="ECO:0007669"/>
    <property type="project" value="InterPro"/>
</dbReference>
<name>A0A9J6CYE4_RHIMP</name>
<feature type="compositionally biased region" description="Polar residues" evidence="1">
    <location>
        <begin position="45"/>
        <end position="76"/>
    </location>
</feature>
<evidence type="ECO:0000313" key="4">
    <source>
        <dbReference type="Proteomes" id="UP000821866"/>
    </source>
</evidence>
<sequence length="770" mass="83281">MSHSPQRVKPTEGAASSWATTHLPGSSALRSPGDKSPRRTASPREATTPNQTPTRTPAMSGSRSPLGSHVAGTTTPAPAYDLAGSTGALMAAFGAPGYITSSKKAASSNGAATSPKGQVQLKAPEVASKEALTTASTVAGEETEANDATTATTAASIRVSQKPTSPSRKPAAFATKYLEIMTFRSQASAPPKLVPTVSDHHAASPGYCTPEDGSPKHPGGPSDKQSPKQEATPSSPSPPRQFPFSTETLGCLVFLILAVIIAIVFATVYYLTESKNSTAAAIKAAPELANACADNNSHAGCHNVTLYMLNAMNPDARPCADFYDSVCGWWRAKNPDRRPFLEEYVATFNHRVSDTLVTKATFDSENSSSAQSLDTQMALFYASCFRATTGQSETSDTSAVLEATGSDISAWMNVSSFAELLDLAVSTTLRSGLPSFIRVEYWANRTFILDVMKYAPYLEEWPVSFVDDSSVSRCLHLTASTFGQLYPLWVAKTFQSEEEVALVRKLFQDITSALHNDSKVNAGVLIDTNKLSSAQLVVYAAARVGLEETVPDDYWLPQLDGHIGYHVDGNFLVSSAYLSRTSLFAHASLNHKVQRSARYATMGALILRSIFDSDAKYFPEWAPSYVDLCFAASASLVLGRPVEPMWAKKFVRARWSAQLAWLLQFKRDVEEASNNNESPSAAAYRVMKEAAADRKIGLHRIFFRMLCFLECGEPDGKDVCNDMARSDRRFLETFHCDASSAGWPGSCDCDGMNHCETHFPARWDVQPSGV</sequence>
<dbReference type="Gene3D" id="3.40.390.10">
    <property type="entry name" value="Collagenase (Catalytic Domain)"/>
    <property type="match status" value="1"/>
</dbReference>
<reference evidence="3" key="2">
    <citation type="submission" date="2021-09" db="EMBL/GenBank/DDBJ databases">
        <authorList>
            <person name="Jia N."/>
            <person name="Wang J."/>
            <person name="Shi W."/>
            <person name="Du L."/>
            <person name="Sun Y."/>
            <person name="Zhan W."/>
            <person name="Jiang J."/>
            <person name="Wang Q."/>
            <person name="Zhang B."/>
            <person name="Ji P."/>
            <person name="Sakyi L.B."/>
            <person name="Cui X."/>
            <person name="Yuan T."/>
            <person name="Jiang B."/>
            <person name="Yang W."/>
            <person name="Lam T.T.-Y."/>
            <person name="Chang Q."/>
            <person name="Ding S."/>
            <person name="Wang X."/>
            <person name="Zhu J."/>
            <person name="Ruan X."/>
            <person name="Zhao L."/>
            <person name="Wei J."/>
            <person name="Que T."/>
            <person name="Du C."/>
            <person name="Cheng J."/>
            <person name="Dai P."/>
            <person name="Han X."/>
            <person name="Huang E."/>
            <person name="Gao Y."/>
            <person name="Liu J."/>
            <person name="Shao H."/>
            <person name="Ye R."/>
            <person name="Li L."/>
            <person name="Wei W."/>
            <person name="Wang X."/>
            <person name="Wang C."/>
            <person name="Huo Q."/>
            <person name="Li W."/>
            <person name="Guo W."/>
            <person name="Chen H."/>
            <person name="Chen S."/>
            <person name="Zhou L."/>
            <person name="Zhou L."/>
            <person name="Ni X."/>
            <person name="Tian J."/>
            <person name="Zhou Y."/>
            <person name="Sheng Y."/>
            <person name="Liu T."/>
            <person name="Pan Y."/>
            <person name="Xia L."/>
            <person name="Li J."/>
            <person name="Zhao F."/>
            <person name="Cao W."/>
        </authorList>
    </citation>
    <scope>NUCLEOTIDE SEQUENCE</scope>
    <source>
        <strain evidence="3">Rmic-2018</strain>
        <tissue evidence="3">Larvae</tissue>
    </source>
</reference>
<feature type="region of interest" description="Disordered" evidence="1">
    <location>
        <begin position="191"/>
        <end position="241"/>
    </location>
</feature>
<feature type="transmembrane region" description="Helical" evidence="2">
    <location>
        <begin position="249"/>
        <end position="271"/>
    </location>
</feature>
<dbReference type="PROSITE" id="PS51885">
    <property type="entry name" value="NEPRILYSIN"/>
    <property type="match status" value="1"/>
</dbReference>
<dbReference type="GO" id="GO:0004222">
    <property type="term" value="F:metalloendopeptidase activity"/>
    <property type="evidence" value="ECO:0007669"/>
    <property type="project" value="InterPro"/>
</dbReference>
<keyword evidence="2" id="KW-0472">Membrane</keyword>
<evidence type="ECO:0000256" key="2">
    <source>
        <dbReference type="SAM" id="Phobius"/>
    </source>
</evidence>
<dbReference type="InterPro" id="IPR042089">
    <property type="entry name" value="Peptidase_M13_dom_2"/>
</dbReference>
<dbReference type="SUPFAM" id="SSF55486">
    <property type="entry name" value="Metalloproteases ('zincins'), catalytic domain"/>
    <property type="match status" value="1"/>
</dbReference>
<keyword evidence="4" id="KW-1185">Reference proteome</keyword>
<keyword evidence="2" id="KW-1133">Transmembrane helix</keyword>
<proteinExistence type="predicted"/>
<organism evidence="3 4">
    <name type="scientific">Rhipicephalus microplus</name>
    <name type="common">Cattle tick</name>
    <name type="synonym">Boophilus microplus</name>
    <dbReference type="NCBI Taxonomy" id="6941"/>
    <lineage>
        <taxon>Eukaryota</taxon>
        <taxon>Metazoa</taxon>
        <taxon>Ecdysozoa</taxon>
        <taxon>Arthropoda</taxon>
        <taxon>Chelicerata</taxon>
        <taxon>Arachnida</taxon>
        <taxon>Acari</taxon>
        <taxon>Parasitiformes</taxon>
        <taxon>Ixodida</taxon>
        <taxon>Ixodoidea</taxon>
        <taxon>Ixodidae</taxon>
        <taxon>Rhipicephalinae</taxon>
        <taxon>Rhipicephalus</taxon>
        <taxon>Boophilus</taxon>
    </lineage>
</organism>
<dbReference type="Proteomes" id="UP000821866">
    <property type="component" value="Unassembled WGS sequence"/>
</dbReference>
<dbReference type="InterPro" id="IPR024079">
    <property type="entry name" value="MetalloPept_cat_dom_sf"/>
</dbReference>
<feature type="compositionally biased region" description="Low complexity" evidence="1">
    <location>
        <begin position="100"/>
        <end position="114"/>
    </location>
</feature>
<gene>
    <name evidence="3" type="ORF">HPB51_028230</name>
</gene>
<dbReference type="Gene3D" id="1.10.1380.10">
    <property type="entry name" value="Neutral endopeptidase , domain2"/>
    <property type="match status" value="1"/>
</dbReference>
<reference evidence="3" key="1">
    <citation type="journal article" date="2020" name="Cell">
        <title>Large-Scale Comparative Analyses of Tick Genomes Elucidate Their Genetic Diversity and Vector Capacities.</title>
        <authorList>
            <consortium name="Tick Genome and Microbiome Consortium (TIGMIC)"/>
            <person name="Jia N."/>
            <person name="Wang J."/>
            <person name="Shi W."/>
            <person name="Du L."/>
            <person name="Sun Y."/>
            <person name="Zhan W."/>
            <person name="Jiang J.F."/>
            <person name="Wang Q."/>
            <person name="Zhang B."/>
            <person name="Ji P."/>
            <person name="Bell-Sakyi L."/>
            <person name="Cui X.M."/>
            <person name="Yuan T.T."/>
            <person name="Jiang B.G."/>
            <person name="Yang W.F."/>
            <person name="Lam T.T."/>
            <person name="Chang Q.C."/>
            <person name="Ding S.J."/>
            <person name="Wang X.J."/>
            <person name="Zhu J.G."/>
            <person name="Ruan X.D."/>
            <person name="Zhao L."/>
            <person name="Wei J.T."/>
            <person name="Ye R.Z."/>
            <person name="Que T.C."/>
            <person name="Du C.H."/>
            <person name="Zhou Y.H."/>
            <person name="Cheng J.X."/>
            <person name="Dai P.F."/>
            <person name="Guo W.B."/>
            <person name="Han X.H."/>
            <person name="Huang E.J."/>
            <person name="Li L.F."/>
            <person name="Wei W."/>
            <person name="Gao Y.C."/>
            <person name="Liu J.Z."/>
            <person name="Shao H.Z."/>
            <person name="Wang X."/>
            <person name="Wang C.C."/>
            <person name="Yang T.C."/>
            <person name="Huo Q.B."/>
            <person name="Li W."/>
            <person name="Chen H.Y."/>
            <person name="Chen S.E."/>
            <person name="Zhou L.G."/>
            <person name="Ni X.B."/>
            <person name="Tian J.H."/>
            <person name="Sheng Y."/>
            <person name="Liu T."/>
            <person name="Pan Y.S."/>
            <person name="Xia L.Y."/>
            <person name="Li J."/>
            <person name="Zhao F."/>
            <person name="Cao W.C."/>
        </authorList>
    </citation>
    <scope>NUCLEOTIDE SEQUENCE</scope>
    <source>
        <strain evidence="3">Rmic-2018</strain>
    </source>
</reference>
<keyword evidence="2" id="KW-0812">Transmembrane</keyword>
<comment type="caution">
    <text evidence="3">The sequence shown here is derived from an EMBL/GenBank/DDBJ whole genome shotgun (WGS) entry which is preliminary data.</text>
</comment>
<dbReference type="EMBL" id="JABSTU010004899">
    <property type="protein sequence ID" value="KAH7952610.1"/>
    <property type="molecule type" value="Genomic_DNA"/>
</dbReference>
<dbReference type="VEuPathDB" id="VectorBase:LOC119183329"/>
<evidence type="ECO:0000313" key="3">
    <source>
        <dbReference type="EMBL" id="KAH7952610.1"/>
    </source>
</evidence>
<feature type="compositionally biased region" description="Polar residues" evidence="1">
    <location>
        <begin position="158"/>
        <end position="167"/>
    </location>
</feature>
<dbReference type="AlphaFoldDB" id="A0A9J6CYE4"/>
<feature type="compositionally biased region" description="Low complexity" evidence="1">
    <location>
        <begin position="146"/>
        <end position="155"/>
    </location>
</feature>